<reference evidence="11 12" key="1">
    <citation type="submission" date="2015-01" db="EMBL/GenBank/DDBJ databases">
        <title>The Genome Sequence of Exophiala spinifera CBS89968.</title>
        <authorList>
            <consortium name="The Broad Institute Genomics Platform"/>
            <person name="Cuomo C."/>
            <person name="de Hoog S."/>
            <person name="Gorbushina A."/>
            <person name="Stielow B."/>
            <person name="Teixiera M."/>
            <person name="Abouelleil A."/>
            <person name="Chapman S.B."/>
            <person name="Priest M."/>
            <person name="Young S.K."/>
            <person name="Wortman J."/>
            <person name="Nusbaum C."/>
            <person name="Birren B."/>
        </authorList>
    </citation>
    <scope>NUCLEOTIDE SEQUENCE [LARGE SCALE GENOMIC DNA]</scope>
    <source>
        <strain evidence="11 12">CBS 89968</strain>
    </source>
</reference>
<evidence type="ECO:0000256" key="5">
    <source>
        <dbReference type="ARBA" id="ARBA00022679"/>
    </source>
</evidence>
<dbReference type="InterPro" id="IPR009286">
    <property type="entry name" value="Ins_P5_2-kin"/>
</dbReference>
<dbReference type="PANTHER" id="PTHR14456:SF2">
    <property type="entry name" value="INOSITOL-PENTAKISPHOSPHATE 2-KINASE"/>
    <property type="match status" value="1"/>
</dbReference>
<evidence type="ECO:0000313" key="12">
    <source>
        <dbReference type="Proteomes" id="UP000053328"/>
    </source>
</evidence>
<evidence type="ECO:0000256" key="7">
    <source>
        <dbReference type="ARBA" id="ARBA00022777"/>
    </source>
</evidence>
<evidence type="ECO:0000256" key="10">
    <source>
        <dbReference type="SAM" id="MobiDB-lite"/>
    </source>
</evidence>
<dbReference type="HOGENOM" id="CLU_031304_2_0_1"/>
<dbReference type="OrthoDB" id="272370at2759"/>
<feature type="region of interest" description="Disordered" evidence="10">
    <location>
        <begin position="126"/>
        <end position="162"/>
    </location>
</feature>
<dbReference type="GO" id="GO:0032958">
    <property type="term" value="P:inositol phosphate biosynthetic process"/>
    <property type="evidence" value="ECO:0007669"/>
    <property type="project" value="TreeGrafter"/>
</dbReference>
<keyword evidence="7 9" id="KW-0418">Kinase</keyword>
<proteinExistence type="inferred from homology"/>
<comment type="domain">
    <text evidence="9">The EXKPK motif is conserved in inositol-pentakisphosphate 2-kinases of both family 1 and 2.</text>
</comment>
<dbReference type="GO" id="GO:0035299">
    <property type="term" value="F:inositol-1,3,4,5,6-pentakisphosphate 2-kinase activity"/>
    <property type="evidence" value="ECO:0007669"/>
    <property type="project" value="UniProtKB-EC"/>
</dbReference>
<evidence type="ECO:0000256" key="8">
    <source>
        <dbReference type="ARBA" id="ARBA00022840"/>
    </source>
</evidence>
<dbReference type="PANTHER" id="PTHR14456">
    <property type="entry name" value="INOSITOL POLYPHOSPHATE KINASE 1"/>
    <property type="match status" value="1"/>
</dbReference>
<protein>
    <recommendedName>
        <fullName evidence="4 9">Inositol-pentakisphosphate 2-kinase</fullName>
        <ecNumber evidence="3 9">2.7.1.158</ecNumber>
    </recommendedName>
</protein>
<comment type="similarity">
    <text evidence="2">Belongs to the IPK1 type 1 family.</text>
</comment>
<evidence type="ECO:0000256" key="1">
    <source>
        <dbReference type="ARBA" id="ARBA00003979"/>
    </source>
</evidence>
<evidence type="ECO:0000313" key="11">
    <source>
        <dbReference type="EMBL" id="KIW14914.1"/>
    </source>
</evidence>
<comment type="function">
    <text evidence="9">Phosphorylates Ins(1,3,4,5,6)P5 at position 2 to form Ins(1,2,3,4,5,6)P6 (InsP6 or phytate).</text>
</comment>
<evidence type="ECO:0000256" key="3">
    <source>
        <dbReference type="ARBA" id="ARBA00012023"/>
    </source>
</evidence>
<name>A0A0D2BUJ1_9EURO</name>
<accession>A0A0D2BUJ1</accession>
<comment type="catalytic activity">
    <reaction evidence="9">
        <text>1D-myo-inositol 1,3,4,5,6-pentakisphosphate + ATP = 1D-myo-inositol hexakisphosphate + ADP + H(+)</text>
        <dbReference type="Rhea" id="RHEA:20313"/>
        <dbReference type="ChEBI" id="CHEBI:15378"/>
        <dbReference type="ChEBI" id="CHEBI:30616"/>
        <dbReference type="ChEBI" id="CHEBI:57733"/>
        <dbReference type="ChEBI" id="CHEBI:58130"/>
        <dbReference type="ChEBI" id="CHEBI:456216"/>
        <dbReference type="EC" id="2.7.1.158"/>
    </reaction>
</comment>
<evidence type="ECO:0000256" key="4">
    <source>
        <dbReference type="ARBA" id="ARBA00014846"/>
    </source>
</evidence>
<organism evidence="11 12">
    <name type="scientific">Exophiala spinifera</name>
    <dbReference type="NCBI Taxonomy" id="91928"/>
    <lineage>
        <taxon>Eukaryota</taxon>
        <taxon>Fungi</taxon>
        <taxon>Dikarya</taxon>
        <taxon>Ascomycota</taxon>
        <taxon>Pezizomycotina</taxon>
        <taxon>Eurotiomycetes</taxon>
        <taxon>Chaetothyriomycetidae</taxon>
        <taxon>Chaetothyriales</taxon>
        <taxon>Herpotrichiellaceae</taxon>
        <taxon>Exophiala</taxon>
    </lineage>
</organism>
<dbReference type="Pfam" id="PF06090">
    <property type="entry name" value="Ins_P5_2-kin"/>
    <property type="match status" value="2"/>
</dbReference>
<dbReference type="EC" id="2.7.1.158" evidence="3 9"/>
<evidence type="ECO:0000256" key="2">
    <source>
        <dbReference type="ARBA" id="ARBA00008305"/>
    </source>
</evidence>
<dbReference type="STRING" id="91928.A0A0D2BUJ1"/>
<dbReference type="EMBL" id="KN847496">
    <property type="protein sequence ID" value="KIW14914.1"/>
    <property type="molecule type" value="Genomic_DNA"/>
</dbReference>
<dbReference type="GO" id="GO:0005634">
    <property type="term" value="C:nucleus"/>
    <property type="evidence" value="ECO:0007669"/>
    <property type="project" value="TreeGrafter"/>
</dbReference>
<sequence length="405" mass="44347">MSTTKPQPHVPSPECPASLATADLDLHYLAEGAANIIYGVSVRSPSTLRNHSHCCVMRLRKDLPSTKPVVQVTSEFESRIAPLFANTSRGGPHDSLLLTQSLYRLTPAMVRDLNDELHEMETENDPHIILSSSSSSPDTKNPRTGLPSIDRRHPPRPHHRRHKYLPSYEHEQYGVLMQNLQGPSIDRLVEFKPKWLVQSPSAPSGAKSCRTCALNAMRRSGSQSHQGRGDSGFCPLDLLEQDHVLNRALDNIWPVELSRGEAGAFSGFVAQFKAKVQPALYHLRRLQREHGAVGIHDFLNPSLVDGDEFGLAMALRDCSCFVALKRCQHHDNATVNVNEDGVGGDTDGGGGGDGVVVDVIDVKFADLDLKSTGGGKLEKWAAMEQSLLDGGWYTRSDLGCALSRV</sequence>
<comment type="function">
    <text evidence="1">Has kinase activity and phosphorylates inositol-1,3,4,5,6-pentakisphosphate (Ins(1,3,4,5,6)P5) to produce 1,2,3,4,5,6-hexakisphosphate (InsP6), also known as phytate.</text>
</comment>
<evidence type="ECO:0000256" key="9">
    <source>
        <dbReference type="RuleBase" id="RU364126"/>
    </source>
</evidence>
<dbReference type="VEuPathDB" id="FungiDB:PV08_07699"/>
<dbReference type="Proteomes" id="UP000053328">
    <property type="component" value="Unassembled WGS sequence"/>
</dbReference>
<keyword evidence="6 9" id="KW-0547">Nucleotide-binding</keyword>
<feature type="compositionally biased region" description="Basic residues" evidence="10">
    <location>
        <begin position="153"/>
        <end position="162"/>
    </location>
</feature>
<keyword evidence="5 9" id="KW-0808">Transferase</keyword>
<dbReference type="AlphaFoldDB" id="A0A0D2BUJ1"/>
<dbReference type="GeneID" id="27334782"/>
<keyword evidence="8 9" id="KW-0067">ATP-binding</keyword>
<dbReference type="GO" id="GO:0005524">
    <property type="term" value="F:ATP binding"/>
    <property type="evidence" value="ECO:0007669"/>
    <property type="project" value="UniProtKB-KW"/>
</dbReference>
<gene>
    <name evidence="11" type="ORF">PV08_07699</name>
</gene>
<keyword evidence="12" id="KW-1185">Reference proteome</keyword>
<evidence type="ECO:0000256" key="6">
    <source>
        <dbReference type="ARBA" id="ARBA00022741"/>
    </source>
</evidence>
<dbReference type="RefSeq" id="XP_016235130.1">
    <property type="nucleotide sequence ID" value="XM_016382028.1"/>
</dbReference>